<dbReference type="EMBL" id="CAADFM010000094">
    <property type="protein sequence ID" value="VFK13790.1"/>
    <property type="molecule type" value="Genomic_DNA"/>
</dbReference>
<keyword evidence="1" id="KW-0175">Coiled coil</keyword>
<accession>A0A450W9T6</accession>
<dbReference type="EMBL" id="CAADFP010000090">
    <property type="protein sequence ID" value="VFK29576.1"/>
    <property type="molecule type" value="Genomic_DNA"/>
</dbReference>
<organism evidence="2">
    <name type="scientific">Candidatus Kentrum sp. LPFa</name>
    <dbReference type="NCBI Taxonomy" id="2126335"/>
    <lineage>
        <taxon>Bacteria</taxon>
        <taxon>Pseudomonadati</taxon>
        <taxon>Pseudomonadota</taxon>
        <taxon>Gammaproteobacteria</taxon>
        <taxon>Candidatus Kentrum</taxon>
    </lineage>
</organism>
<dbReference type="AlphaFoldDB" id="A0A450W9T6"/>
<evidence type="ECO:0000313" key="2">
    <source>
        <dbReference type="EMBL" id="VFK13790.1"/>
    </source>
</evidence>
<feature type="coiled-coil region" evidence="1">
    <location>
        <begin position="1"/>
        <end position="28"/>
    </location>
</feature>
<name>A0A450W9T6_9GAMM</name>
<sequence>MIATATEYEKTQEELKSLEERLDRLRQSNPIGSKGFTKAGIRKMIARLHEELAVFEGSEEARKFVL</sequence>
<protein>
    <submittedName>
        <fullName evidence="2">Uncharacterized protein</fullName>
    </submittedName>
</protein>
<evidence type="ECO:0000256" key="1">
    <source>
        <dbReference type="SAM" id="Coils"/>
    </source>
</evidence>
<reference evidence="2" key="1">
    <citation type="submission" date="2019-02" db="EMBL/GenBank/DDBJ databases">
        <authorList>
            <person name="Gruber-Vodicka R. H."/>
            <person name="Seah K. B. B."/>
        </authorList>
    </citation>
    <scope>NUCLEOTIDE SEQUENCE</scope>
    <source>
        <strain evidence="2">BECK_S312</strain>
        <strain evidence="3">BECK_S426</strain>
    </source>
</reference>
<gene>
    <name evidence="2" type="ORF">BECKLPF1236A_GA0070988_100948</name>
    <name evidence="3" type="ORF">BECKLPF1236C_GA0070990_100908</name>
</gene>
<proteinExistence type="predicted"/>
<evidence type="ECO:0000313" key="3">
    <source>
        <dbReference type="EMBL" id="VFK29576.1"/>
    </source>
</evidence>